<keyword evidence="2" id="KW-0812">Transmembrane</keyword>
<keyword evidence="1" id="KW-0175">Coiled coil</keyword>
<keyword evidence="4" id="KW-1185">Reference proteome</keyword>
<feature type="coiled-coil region" evidence="1">
    <location>
        <begin position="169"/>
        <end position="213"/>
    </location>
</feature>
<reference evidence="3" key="1">
    <citation type="submission" date="2022-01" db="EMBL/GenBank/DDBJ databases">
        <title>Draft genome of Methanogenium marinum DSM 15558.</title>
        <authorList>
            <person name="Chen S.-C."/>
            <person name="You Y.-T."/>
        </authorList>
    </citation>
    <scope>NUCLEOTIDE SEQUENCE</scope>
    <source>
        <strain evidence="3">DSM 15558</strain>
    </source>
</reference>
<sequence>MKRGVTLLISLMLALCLVQGAAAADFVESVADVDPASGDLAPGEQVIVHVIVKLTGSGDNTFDTDDELEAYTELEDQQWDYKILVNSQGIPKQSSSRILTLLGWDLAYPDSNEVTVDYTLSGKVPTVTETTDVTIFRLRQLDVNGNVPSGGELLIERNVINPGDVDKTRDLREEQLDELRASIDEYTALGVNVVEAEQLYEQADDKIDQSKTASYSQANVMLTDAGNLIDQAEASLEDAYSGQLISDAQTTIDSVNSDISYFVNNRSMSGDTRVTAIQNKVSLAETQMSQAKDFRDNKDYYQSRLNANEAQLTANEALALSTELREEIGEGGLLPDFSGLGYYVLIIVVVVVIAGIGFVVYRRFNKWDELG</sequence>
<keyword evidence="2" id="KW-1133">Transmembrane helix</keyword>
<evidence type="ECO:0000313" key="3">
    <source>
        <dbReference type="EMBL" id="MDE4908883.1"/>
    </source>
</evidence>
<comment type="caution">
    <text evidence="3">The sequence shown here is derived from an EMBL/GenBank/DDBJ whole genome shotgun (WGS) entry which is preliminary data.</text>
</comment>
<dbReference type="AlphaFoldDB" id="A0A9Q4KQX3"/>
<organism evidence="3 4">
    <name type="scientific">Methanogenium marinum</name>
    <dbReference type="NCBI Taxonomy" id="348610"/>
    <lineage>
        <taxon>Archaea</taxon>
        <taxon>Methanobacteriati</taxon>
        <taxon>Methanobacteriota</taxon>
        <taxon>Stenosarchaea group</taxon>
        <taxon>Methanomicrobia</taxon>
        <taxon>Methanomicrobiales</taxon>
        <taxon>Methanomicrobiaceae</taxon>
        <taxon>Methanogenium</taxon>
    </lineage>
</organism>
<protein>
    <submittedName>
        <fullName evidence="3">Uncharacterized protein</fullName>
    </submittedName>
</protein>
<gene>
    <name evidence="3" type="ORF">L0665_09720</name>
</gene>
<name>A0A9Q4KQX3_9EURY</name>
<dbReference type="Proteomes" id="UP001143747">
    <property type="component" value="Unassembled WGS sequence"/>
</dbReference>
<accession>A0A9Q4KQX3</accession>
<evidence type="ECO:0000256" key="1">
    <source>
        <dbReference type="SAM" id="Coils"/>
    </source>
</evidence>
<dbReference type="RefSeq" id="WP_274925495.1">
    <property type="nucleotide sequence ID" value="NZ_JAKELO010000002.1"/>
</dbReference>
<evidence type="ECO:0000256" key="2">
    <source>
        <dbReference type="SAM" id="Phobius"/>
    </source>
</evidence>
<proteinExistence type="predicted"/>
<evidence type="ECO:0000313" key="4">
    <source>
        <dbReference type="Proteomes" id="UP001143747"/>
    </source>
</evidence>
<dbReference type="EMBL" id="JAKELO010000002">
    <property type="protein sequence ID" value="MDE4908883.1"/>
    <property type="molecule type" value="Genomic_DNA"/>
</dbReference>
<keyword evidence="2" id="KW-0472">Membrane</keyword>
<feature type="transmembrane region" description="Helical" evidence="2">
    <location>
        <begin position="340"/>
        <end position="361"/>
    </location>
</feature>